<dbReference type="PANTHER" id="PTHR38463">
    <property type="entry name" value="STRESS RESPONSE PROTEIN YSNF"/>
    <property type="match status" value="1"/>
</dbReference>
<accession>A0A931GKP4</accession>
<keyword evidence="5" id="KW-1185">Reference proteome</keyword>
<organism evidence="4 5">
    <name type="scientific">Actinomadura viridis</name>
    <dbReference type="NCBI Taxonomy" id="58110"/>
    <lineage>
        <taxon>Bacteria</taxon>
        <taxon>Bacillati</taxon>
        <taxon>Actinomycetota</taxon>
        <taxon>Actinomycetes</taxon>
        <taxon>Streptosporangiales</taxon>
        <taxon>Thermomonosporaceae</taxon>
        <taxon>Actinomadura</taxon>
    </lineage>
</organism>
<dbReference type="AlphaFoldDB" id="A0A931GKP4"/>
<feature type="region of interest" description="Disordered" evidence="1">
    <location>
        <begin position="320"/>
        <end position="346"/>
    </location>
</feature>
<feature type="compositionally biased region" description="Low complexity" evidence="1">
    <location>
        <begin position="137"/>
        <end position="147"/>
    </location>
</feature>
<dbReference type="PANTHER" id="PTHR38463:SF1">
    <property type="entry name" value="STRESS RESPONSE PROTEIN YSNF"/>
    <property type="match status" value="1"/>
</dbReference>
<dbReference type="InterPro" id="IPR011033">
    <property type="entry name" value="PRC_barrel-like_sf"/>
</dbReference>
<dbReference type="SUPFAM" id="SSF50346">
    <property type="entry name" value="PRC-barrel domain"/>
    <property type="match status" value="1"/>
</dbReference>
<dbReference type="InterPro" id="IPR019060">
    <property type="entry name" value="DUF2382"/>
</dbReference>
<dbReference type="RefSeq" id="WP_197013462.1">
    <property type="nucleotide sequence ID" value="NZ_BAABES010000001.1"/>
</dbReference>
<feature type="domain" description="DUF2382" evidence="3">
    <location>
        <begin position="211"/>
        <end position="324"/>
    </location>
</feature>
<dbReference type="Gene3D" id="3.90.50.10">
    <property type="entry name" value="Photosynthetic Reaction Center, subunit H, domain 2"/>
    <property type="match status" value="1"/>
</dbReference>
<dbReference type="InterPro" id="IPR014747">
    <property type="entry name" value="Bac_photo_RC_H_C"/>
</dbReference>
<comment type="caution">
    <text evidence="4">The sequence shown here is derived from an EMBL/GenBank/DDBJ whole genome shotgun (WGS) entry which is preliminary data.</text>
</comment>
<evidence type="ECO:0000313" key="5">
    <source>
        <dbReference type="Proteomes" id="UP000614047"/>
    </source>
</evidence>
<dbReference type="GO" id="GO:0019684">
    <property type="term" value="P:photosynthesis, light reaction"/>
    <property type="evidence" value="ECO:0007669"/>
    <property type="project" value="InterPro"/>
</dbReference>
<feature type="domain" description="PRC-barrel" evidence="2">
    <location>
        <begin position="8"/>
        <end position="75"/>
    </location>
</feature>
<dbReference type="EMBL" id="JADOUA010000001">
    <property type="protein sequence ID" value="MBG6091098.1"/>
    <property type="molecule type" value="Genomic_DNA"/>
</dbReference>
<feature type="compositionally biased region" description="Basic and acidic residues" evidence="1">
    <location>
        <begin position="117"/>
        <end position="136"/>
    </location>
</feature>
<evidence type="ECO:0000313" key="4">
    <source>
        <dbReference type="EMBL" id="MBG6091098.1"/>
    </source>
</evidence>
<dbReference type="Proteomes" id="UP000614047">
    <property type="component" value="Unassembled WGS sequence"/>
</dbReference>
<dbReference type="GO" id="GO:0030077">
    <property type="term" value="C:plasma membrane light-harvesting complex"/>
    <property type="evidence" value="ECO:0007669"/>
    <property type="project" value="InterPro"/>
</dbReference>
<dbReference type="InterPro" id="IPR052967">
    <property type="entry name" value="Stress_Response_Assoc"/>
</dbReference>
<dbReference type="Pfam" id="PF05239">
    <property type="entry name" value="PRC"/>
    <property type="match status" value="1"/>
</dbReference>
<evidence type="ECO:0000256" key="1">
    <source>
        <dbReference type="SAM" id="MobiDB-lite"/>
    </source>
</evidence>
<dbReference type="Pfam" id="PF09557">
    <property type="entry name" value="DUF2382"/>
    <property type="match status" value="1"/>
</dbReference>
<dbReference type="InterPro" id="IPR027275">
    <property type="entry name" value="PRC-brl_dom"/>
</dbReference>
<evidence type="ECO:0000259" key="2">
    <source>
        <dbReference type="Pfam" id="PF05239"/>
    </source>
</evidence>
<name>A0A931GKP4_9ACTN</name>
<feature type="compositionally biased region" description="Basic and acidic residues" evidence="1">
    <location>
        <begin position="320"/>
        <end position="331"/>
    </location>
</feature>
<evidence type="ECO:0000259" key="3">
    <source>
        <dbReference type="Pfam" id="PF09557"/>
    </source>
</evidence>
<feature type="region of interest" description="Disordered" evidence="1">
    <location>
        <begin position="104"/>
        <end position="201"/>
    </location>
</feature>
<feature type="compositionally biased region" description="Basic and acidic residues" evidence="1">
    <location>
        <begin position="148"/>
        <end position="174"/>
    </location>
</feature>
<reference evidence="4" key="1">
    <citation type="submission" date="2020-11" db="EMBL/GenBank/DDBJ databases">
        <title>Sequencing the genomes of 1000 actinobacteria strains.</title>
        <authorList>
            <person name="Klenk H.-P."/>
        </authorList>
    </citation>
    <scope>NUCLEOTIDE SEQUENCE</scope>
    <source>
        <strain evidence="4">DSM 43175</strain>
    </source>
</reference>
<sequence length="346" mass="38978">MQTKTDFKDLMDREVTDRFGHRVGTVKQVYLNDVSGEPEWVRVHMGRFGAKESFVPLAESRRTEDAVQVPFDKDKVKRAPRIEADQHLSREQAARLYRYYGLRAPVGRQTTPGRPGPVRERARPAGEGERDRRAREQAPGTDAAARTDAARPDARPKPETLRTAHGKVAGERGVKGTAAAAPERGERAVREPAAPGGRDATSLADEGMIEMTLSEERLRVGTERCAAERVRLRKVVEVERVERTVPVYREELRIEREPIPEGEARSAASGGTGIGEYEREFILHEERPVVSKETVAVERVRVRAERVAREEIVHEEVRKERIDVAHDEDGTAPRAPMVQEKRGRRL</sequence>
<gene>
    <name evidence="4" type="ORF">IW256_005211</name>
</gene>
<proteinExistence type="predicted"/>
<protein>
    <submittedName>
        <fullName evidence="4">Uncharacterized protein (TIGR02271 family)</fullName>
    </submittedName>
</protein>